<dbReference type="InterPro" id="IPR003655">
    <property type="entry name" value="aKRAB"/>
</dbReference>
<name>A0A081K842_9GAMM</name>
<dbReference type="SUPFAM" id="SSF52540">
    <property type="entry name" value="P-loop containing nucleoside triphosphate hydrolases"/>
    <property type="match status" value="1"/>
</dbReference>
<proteinExistence type="predicted"/>
<dbReference type="eggNOG" id="COG4637">
    <property type="taxonomic scope" value="Bacteria"/>
</dbReference>
<dbReference type="PANTHER" id="PTHR43581:SF2">
    <property type="entry name" value="EXCINUCLEASE ATPASE SUBUNIT"/>
    <property type="match status" value="1"/>
</dbReference>
<dbReference type="GO" id="GO:0016887">
    <property type="term" value="F:ATP hydrolysis activity"/>
    <property type="evidence" value="ECO:0007669"/>
    <property type="project" value="InterPro"/>
</dbReference>
<dbReference type="InterPro" id="IPR027417">
    <property type="entry name" value="P-loop_NTPase"/>
</dbReference>
<organism evidence="2 3">
    <name type="scientific">Endozoicomonas elysicola</name>
    <dbReference type="NCBI Taxonomy" id="305900"/>
    <lineage>
        <taxon>Bacteria</taxon>
        <taxon>Pseudomonadati</taxon>
        <taxon>Pseudomonadota</taxon>
        <taxon>Gammaproteobacteria</taxon>
        <taxon>Oceanospirillales</taxon>
        <taxon>Endozoicomonadaceae</taxon>
        <taxon>Endozoicomonas</taxon>
    </lineage>
</organism>
<evidence type="ECO:0000313" key="2">
    <source>
        <dbReference type="EMBL" id="KEI70318.1"/>
    </source>
</evidence>
<dbReference type="GO" id="GO:0006355">
    <property type="term" value="P:regulation of DNA-templated transcription"/>
    <property type="evidence" value="ECO:0007669"/>
    <property type="project" value="InterPro"/>
</dbReference>
<dbReference type="AlphaFoldDB" id="A0A081K842"/>
<sequence length="467" mass="54713">MIIGDNGTGKSRFISNLVNAFLENIEGKRRKPIEYEIEYELDKEVVKIERFFKINDENRRASENLKVKFPNKLIAISTSLSDKFPLDRQSRNKNFENRLNSKEEFYTYLGTKNRVNASSSRALMDRAIGTMLENMHENNNNERYREIFNYLNYEPVIKLSYRIRIPDFIKNHSLFVFSGNDLKSLLKDWSEKRGGFRTSFYNRAIEIYSDTYWDDLARFYAETLDKTIFSGKRSEYSFIVNFSEKNSIRYENNLDFHESNKYFFLEELKRYDLVRGPEISLYKIGGGEFDFYDASSGEASILSTLIGLIPNLTDNCLVVIDEPEISLHPTWQYRYVNLIDRIISKFKGCHVIIATHSHFIISDLPLYRSHVIHFKNDKRSNIQVNYIDHETHGLSAEDVLLNIFDLPSTRNYFLSKEVSEALELLADGKKTSARYIELSSRFARYLPNLKSIDPMHEILSILVSSRK</sequence>
<dbReference type="PANTHER" id="PTHR43581">
    <property type="entry name" value="ATP/GTP PHOSPHATASE"/>
    <property type="match status" value="1"/>
</dbReference>
<dbReference type="GO" id="GO:0005524">
    <property type="term" value="F:ATP binding"/>
    <property type="evidence" value="ECO:0007669"/>
    <property type="project" value="InterPro"/>
</dbReference>
<dbReference type="Proteomes" id="UP000027997">
    <property type="component" value="Unassembled WGS sequence"/>
</dbReference>
<evidence type="ECO:0000313" key="3">
    <source>
        <dbReference type="Proteomes" id="UP000027997"/>
    </source>
</evidence>
<gene>
    <name evidence="2" type="ORF">GV64_05850</name>
</gene>
<dbReference type="InterPro" id="IPR051396">
    <property type="entry name" value="Bact_Antivir_Def_Nuclease"/>
</dbReference>
<comment type="caution">
    <text evidence="2">The sequence shown here is derived from an EMBL/GenBank/DDBJ whole genome shotgun (WGS) entry which is preliminary data.</text>
</comment>
<dbReference type="PROSITE" id="PS50806">
    <property type="entry name" value="KRAB_RELATED"/>
    <property type="match status" value="1"/>
</dbReference>
<dbReference type="Gene3D" id="3.40.50.300">
    <property type="entry name" value="P-loop containing nucleotide triphosphate hydrolases"/>
    <property type="match status" value="1"/>
</dbReference>
<feature type="domain" description="KRAB-related" evidence="1">
    <location>
        <begin position="118"/>
        <end position="181"/>
    </location>
</feature>
<keyword evidence="3" id="KW-1185">Reference proteome</keyword>
<evidence type="ECO:0000259" key="1">
    <source>
        <dbReference type="PROSITE" id="PS50806"/>
    </source>
</evidence>
<dbReference type="EMBL" id="JOJP01000001">
    <property type="protein sequence ID" value="KEI70318.1"/>
    <property type="molecule type" value="Genomic_DNA"/>
</dbReference>
<dbReference type="Pfam" id="PF13304">
    <property type="entry name" value="AAA_21"/>
    <property type="match status" value="1"/>
</dbReference>
<accession>A0A081K842</accession>
<dbReference type="InterPro" id="IPR003959">
    <property type="entry name" value="ATPase_AAA_core"/>
</dbReference>
<protein>
    <recommendedName>
        <fullName evidence="1">KRAB-related domain-containing protein</fullName>
    </recommendedName>
</protein>
<dbReference type="STRING" id="305900.GV64_05850"/>
<reference evidence="2 3" key="1">
    <citation type="submission" date="2014-06" db="EMBL/GenBank/DDBJ databases">
        <title>Whole Genome Sequences of Three Symbiotic Endozoicomonas Bacteria.</title>
        <authorList>
            <person name="Neave M.J."/>
            <person name="Apprill A."/>
            <person name="Voolstra C.R."/>
        </authorList>
    </citation>
    <scope>NUCLEOTIDE SEQUENCE [LARGE SCALE GENOMIC DNA]</scope>
    <source>
        <strain evidence="2 3">DSM 22380</strain>
    </source>
</reference>